<comment type="caution">
    <text evidence="8">The sequence shown here is derived from an EMBL/GenBank/DDBJ whole genome shotgun (WGS) entry which is preliminary data.</text>
</comment>
<dbReference type="Pfam" id="PF01029">
    <property type="entry name" value="NusB"/>
    <property type="match status" value="1"/>
</dbReference>
<dbReference type="GO" id="GO:0005829">
    <property type="term" value="C:cytosol"/>
    <property type="evidence" value="ECO:0007669"/>
    <property type="project" value="TreeGrafter"/>
</dbReference>
<reference evidence="8 9" key="1">
    <citation type="journal article" date="2015" name="Microbiome">
        <title>Genomic resolution of linkages in carbon, nitrogen, and sulfur cycling among widespread estuary sediment bacteria.</title>
        <authorList>
            <person name="Baker B.J."/>
            <person name="Lazar C.S."/>
            <person name="Teske A.P."/>
            <person name="Dick G.J."/>
        </authorList>
    </citation>
    <scope>NUCLEOTIDE SEQUENCE [LARGE SCALE GENOMIC DNA]</scope>
    <source>
        <strain evidence="8">SM23_42</strain>
    </source>
</reference>
<dbReference type="STRING" id="1703779.AMJ83_05010"/>
<proteinExistence type="inferred from homology"/>
<evidence type="ECO:0000256" key="5">
    <source>
        <dbReference type="ARBA" id="ARBA00023163"/>
    </source>
</evidence>
<evidence type="ECO:0000313" key="9">
    <source>
        <dbReference type="Proteomes" id="UP000051373"/>
    </source>
</evidence>
<dbReference type="GO" id="GO:0031564">
    <property type="term" value="P:transcription antitermination"/>
    <property type="evidence" value="ECO:0007669"/>
    <property type="project" value="UniProtKB-KW"/>
</dbReference>
<dbReference type="NCBIfam" id="TIGR01951">
    <property type="entry name" value="nusB"/>
    <property type="match status" value="1"/>
</dbReference>
<dbReference type="GO" id="GO:0003723">
    <property type="term" value="F:RNA binding"/>
    <property type="evidence" value="ECO:0007669"/>
    <property type="project" value="UniProtKB-UniRule"/>
</dbReference>
<evidence type="ECO:0000256" key="4">
    <source>
        <dbReference type="ARBA" id="ARBA00023015"/>
    </source>
</evidence>
<dbReference type="GO" id="GO:0006353">
    <property type="term" value="P:DNA-templated transcription termination"/>
    <property type="evidence" value="ECO:0007669"/>
    <property type="project" value="UniProtKB-UniRule"/>
</dbReference>
<protein>
    <recommendedName>
        <fullName evidence="6">Transcription antitermination protein NusB</fullName>
    </recommendedName>
    <alternativeName>
        <fullName evidence="6">Antitermination factor NusB</fullName>
    </alternativeName>
</protein>
<evidence type="ECO:0000313" key="8">
    <source>
        <dbReference type="EMBL" id="KPK63817.1"/>
    </source>
</evidence>
<keyword evidence="5 6" id="KW-0804">Transcription</keyword>
<evidence type="ECO:0000256" key="6">
    <source>
        <dbReference type="HAMAP-Rule" id="MF_00073"/>
    </source>
</evidence>
<evidence type="ECO:0000256" key="1">
    <source>
        <dbReference type="ARBA" id="ARBA00005952"/>
    </source>
</evidence>
<dbReference type="InterPro" id="IPR006027">
    <property type="entry name" value="NusB_RsmB_TIM44"/>
</dbReference>
<organism evidence="8 9">
    <name type="scientific">candidate division WOR_3 bacterium SM23_42</name>
    <dbReference type="NCBI Taxonomy" id="1703779"/>
    <lineage>
        <taxon>Bacteria</taxon>
        <taxon>Bacteria division WOR-3</taxon>
    </lineage>
</organism>
<keyword evidence="3 6" id="KW-0694">RNA-binding</keyword>
<dbReference type="Proteomes" id="UP000051373">
    <property type="component" value="Unassembled WGS sequence"/>
</dbReference>
<dbReference type="AlphaFoldDB" id="A0A0S8FSX2"/>
<keyword evidence="2 6" id="KW-0889">Transcription antitermination</keyword>
<comment type="similarity">
    <text evidence="1 6">Belongs to the NusB family.</text>
</comment>
<dbReference type="InterPro" id="IPR011605">
    <property type="entry name" value="NusB_fam"/>
</dbReference>
<sequence>MGRRLARELALKVLYRYEEGDTNLPAVIESVLEAKKYHAKDKDFSKLLVERTLGNLNKIDEKIIKVLKNWEYDRISVIDKIILRIGACEIVYFDDIPPQISINEAIEIGKKYGGNDSGRFINGVLDAINKEHEGSDNK</sequence>
<evidence type="ECO:0000259" key="7">
    <source>
        <dbReference type="Pfam" id="PF01029"/>
    </source>
</evidence>
<dbReference type="InterPro" id="IPR035926">
    <property type="entry name" value="NusB-like_sf"/>
</dbReference>
<comment type="function">
    <text evidence="6">Involved in transcription antitermination. Required for transcription of ribosomal RNA (rRNA) genes. Binds specifically to the boxA antiterminator sequence of the ribosomal RNA (rrn) operons.</text>
</comment>
<dbReference type="PANTHER" id="PTHR11078">
    <property type="entry name" value="N UTILIZATION SUBSTANCE PROTEIN B-RELATED"/>
    <property type="match status" value="1"/>
</dbReference>
<dbReference type="Gene3D" id="1.10.940.10">
    <property type="entry name" value="NusB-like"/>
    <property type="match status" value="1"/>
</dbReference>
<keyword evidence="4 6" id="KW-0805">Transcription regulation</keyword>
<dbReference type="EMBL" id="LJUJ01000008">
    <property type="protein sequence ID" value="KPK63817.1"/>
    <property type="molecule type" value="Genomic_DNA"/>
</dbReference>
<evidence type="ECO:0000256" key="2">
    <source>
        <dbReference type="ARBA" id="ARBA00022814"/>
    </source>
</evidence>
<dbReference type="SUPFAM" id="SSF48013">
    <property type="entry name" value="NusB-like"/>
    <property type="match status" value="1"/>
</dbReference>
<feature type="domain" description="NusB/RsmB/TIM44" evidence="7">
    <location>
        <begin position="6"/>
        <end position="130"/>
    </location>
</feature>
<gene>
    <name evidence="6" type="primary">nusB</name>
    <name evidence="8" type="ORF">AMJ83_05010</name>
</gene>
<dbReference type="PATRIC" id="fig|1703779.3.peg.1220"/>
<accession>A0A0S8FSX2</accession>
<dbReference type="HAMAP" id="MF_00073">
    <property type="entry name" value="NusB"/>
    <property type="match status" value="1"/>
</dbReference>
<name>A0A0S8FSX2_UNCW3</name>
<dbReference type="PANTHER" id="PTHR11078:SF3">
    <property type="entry name" value="ANTITERMINATION NUSB DOMAIN-CONTAINING PROTEIN"/>
    <property type="match status" value="1"/>
</dbReference>
<evidence type="ECO:0000256" key="3">
    <source>
        <dbReference type="ARBA" id="ARBA00022884"/>
    </source>
</evidence>